<organism evidence="2 3">
    <name type="scientific">Comamonas endophytica</name>
    <dbReference type="NCBI Taxonomy" id="2949090"/>
    <lineage>
        <taxon>Bacteria</taxon>
        <taxon>Pseudomonadati</taxon>
        <taxon>Pseudomonadota</taxon>
        <taxon>Betaproteobacteria</taxon>
        <taxon>Burkholderiales</taxon>
        <taxon>Comamonadaceae</taxon>
        <taxon>Comamonas</taxon>
    </lineage>
</organism>
<accession>A0ABY6GCI5</accession>
<dbReference type="EMBL" id="CP106881">
    <property type="protein sequence ID" value="UYG52775.1"/>
    <property type="molecule type" value="Genomic_DNA"/>
</dbReference>
<keyword evidence="3" id="KW-1185">Reference proteome</keyword>
<evidence type="ECO:0000256" key="1">
    <source>
        <dbReference type="SAM" id="Phobius"/>
    </source>
</evidence>
<dbReference type="Proteomes" id="UP001162800">
    <property type="component" value="Chromosome"/>
</dbReference>
<evidence type="ECO:0000313" key="2">
    <source>
        <dbReference type="EMBL" id="UYG52775.1"/>
    </source>
</evidence>
<feature type="transmembrane region" description="Helical" evidence="1">
    <location>
        <begin position="46"/>
        <end position="62"/>
    </location>
</feature>
<keyword evidence="1" id="KW-0472">Membrane</keyword>
<keyword evidence="1" id="KW-1133">Transmembrane helix</keyword>
<name>A0ABY6GCI5_9BURK</name>
<feature type="transmembrane region" description="Helical" evidence="1">
    <location>
        <begin position="68"/>
        <end position="86"/>
    </location>
</feature>
<evidence type="ECO:0000313" key="3">
    <source>
        <dbReference type="Proteomes" id="UP001162800"/>
    </source>
</evidence>
<gene>
    <name evidence="2" type="ORF">M9799_05920</name>
</gene>
<sequence length="98" mass="10796">MMENLLTWSAPYGGAALLLLMVLAIASYGLLLHYKARLTESQLRRSIRLAALVALPLSFIAMEMGSQNWGIAVLSFVWCIVVGITCKNEITRRIAGSR</sequence>
<protein>
    <recommendedName>
        <fullName evidence="4">Holin</fullName>
    </recommendedName>
</protein>
<evidence type="ECO:0008006" key="4">
    <source>
        <dbReference type="Google" id="ProtNLM"/>
    </source>
</evidence>
<keyword evidence="1" id="KW-0812">Transmembrane</keyword>
<proteinExistence type="predicted"/>
<feature type="transmembrane region" description="Helical" evidence="1">
    <location>
        <begin position="12"/>
        <end position="34"/>
    </location>
</feature>
<reference evidence="2" key="1">
    <citation type="submission" date="2022-09" db="EMBL/GenBank/DDBJ databases">
        <title>The complete genome of Acidovorax sp. 5MLIR.</title>
        <authorList>
            <person name="Liu L."/>
            <person name="Yue J."/>
            <person name="Yang F."/>
            <person name="Yuan J."/>
            <person name="Li L."/>
        </authorList>
    </citation>
    <scope>NUCLEOTIDE SEQUENCE</scope>
    <source>
        <strain evidence="2">5MLIR</strain>
    </source>
</reference>
<dbReference type="RefSeq" id="WP_263725619.1">
    <property type="nucleotide sequence ID" value="NZ_CP106881.1"/>
</dbReference>